<evidence type="ECO:0000313" key="4">
    <source>
        <dbReference type="EMBL" id="EKN68833.1"/>
    </source>
</evidence>
<dbReference type="RefSeq" id="WP_007085474.1">
    <property type="nucleotide sequence ID" value="NZ_AJLS01000063.1"/>
</dbReference>
<feature type="domain" description="Competence protein CoiA nuclease-like" evidence="1">
    <location>
        <begin position="68"/>
        <end position="223"/>
    </location>
</feature>
<accession>K6DKZ3</accession>
<evidence type="ECO:0000259" key="1">
    <source>
        <dbReference type="Pfam" id="PF06054"/>
    </source>
</evidence>
<evidence type="ECO:0000259" key="3">
    <source>
        <dbReference type="Pfam" id="PF25166"/>
    </source>
</evidence>
<evidence type="ECO:0008006" key="6">
    <source>
        <dbReference type="Google" id="ProtNLM"/>
    </source>
</evidence>
<proteinExistence type="predicted"/>
<dbReference type="InterPro" id="IPR010330">
    <property type="entry name" value="CoiA_nuc"/>
</dbReference>
<dbReference type="Proteomes" id="UP000006316">
    <property type="component" value="Unassembled WGS sequence"/>
</dbReference>
<protein>
    <recommendedName>
        <fullName evidence="6">Competence CoiA family protein</fullName>
    </recommendedName>
</protein>
<dbReference type="OrthoDB" id="3784230at2"/>
<dbReference type="Pfam" id="PF25164">
    <property type="entry name" value="CoiA_N"/>
    <property type="match status" value="1"/>
</dbReference>
<dbReference type="AlphaFoldDB" id="K6DKZ3"/>
<dbReference type="eggNOG" id="COG4469">
    <property type="taxonomic scope" value="Bacteria"/>
</dbReference>
<sequence>MLTASTKTGKKLCLGYDYKKETLLAIRGKEEFVCPICGESVVLKLGDQRIFHFAHKQGSSCRDIYKNESYEHLEGKRQLFQWLIRQKVPAALEYYDREIQQRPDILFKHKGKKYALEYQCSSLPEKVFSKRTKTYIENDYIPLWIIASNHIHPIRKDTLSLSNFHYLFLRSSSTGILYIPAYCPEKHLFQLIESITPFSIKNAFVNQSYFPLDKIELDVVLEPANKMQFTLPSWNAENERFILNWALHPQSEQKKFLREIYSRGLNLFLLPPEIGLPVAHSMLIQTPPIIWQTYVYLDVLANKNPNDGLTIQEITSHFNKRIRRNDIKLRHLPQVSDVSPILALVEYLQTLESLGNLTRKGKMAFQVQRKLIIPKSNREREEAKQLFFQKNSMLLSKNK</sequence>
<evidence type="ECO:0000259" key="2">
    <source>
        <dbReference type="Pfam" id="PF25164"/>
    </source>
</evidence>
<dbReference type="Pfam" id="PF06054">
    <property type="entry name" value="CoiA_nuc"/>
    <property type="match status" value="1"/>
</dbReference>
<comment type="caution">
    <text evidence="4">The sequence shown here is derived from an EMBL/GenBank/DDBJ whole genome shotgun (WGS) entry which is preliminary data.</text>
</comment>
<dbReference type="PIRSF" id="PIRSF007487">
    <property type="entry name" value="Competence-induced_CoiA_bac"/>
    <property type="match status" value="1"/>
</dbReference>
<feature type="domain" description="Competence protein CoiA C-terminal" evidence="3">
    <location>
        <begin position="234"/>
        <end position="376"/>
    </location>
</feature>
<gene>
    <name evidence="4" type="ORF">BABA_12301</name>
</gene>
<reference evidence="4 5" key="1">
    <citation type="journal article" date="2012" name="Front. Microbiol.">
        <title>Redundancy and modularity in membrane-associated dissimilatory nitrate reduction in Bacillus.</title>
        <authorList>
            <person name="Heylen K."/>
            <person name="Keltjens J."/>
        </authorList>
    </citation>
    <scope>NUCLEOTIDE SEQUENCE [LARGE SCALE GENOMIC DNA]</scope>
    <source>
        <strain evidence="5">LMG 21833T</strain>
    </source>
</reference>
<feature type="domain" description="Competence protein CoiA-like N-terminal" evidence="2">
    <location>
        <begin position="17"/>
        <end position="62"/>
    </location>
</feature>
<dbReference type="InterPro" id="IPR057252">
    <property type="entry name" value="CoiA_C"/>
</dbReference>
<dbReference type="PATRIC" id="fig|1117379.3.peg.2564"/>
<name>K6DKZ3_9BACI</name>
<organism evidence="4 5">
    <name type="scientific">Neobacillus bataviensis LMG 21833</name>
    <dbReference type="NCBI Taxonomy" id="1117379"/>
    <lineage>
        <taxon>Bacteria</taxon>
        <taxon>Bacillati</taxon>
        <taxon>Bacillota</taxon>
        <taxon>Bacilli</taxon>
        <taxon>Bacillales</taxon>
        <taxon>Bacillaceae</taxon>
        <taxon>Neobacillus</taxon>
    </lineage>
</organism>
<dbReference type="Pfam" id="PF25166">
    <property type="entry name" value="CoiA_C"/>
    <property type="match status" value="1"/>
</dbReference>
<evidence type="ECO:0000313" key="5">
    <source>
        <dbReference type="Proteomes" id="UP000006316"/>
    </source>
</evidence>
<dbReference type="InterPro" id="IPR057253">
    <property type="entry name" value="CoiA-like_N"/>
</dbReference>
<dbReference type="STRING" id="1117379.BABA_12301"/>
<keyword evidence="5" id="KW-1185">Reference proteome</keyword>
<dbReference type="EMBL" id="AJLS01000063">
    <property type="protein sequence ID" value="EKN68833.1"/>
    <property type="molecule type" value="Genomic_DNA"/>
</dbReference>
<dbReference type="InterPro" id="IPR021176">
    <property type="entry name" value="Competence-induced_CoiA"/>
</dbReference>